<dbReference type="PANTHER" id="PTHR43479:SF7">
    <property type="entry name" value="TETR-FAMILY TRANSCRIPTIONAL REGULATOR"/>
    <property type="match status" value="1"/>
</dbReference>
<dbReference type="RefSeq" id="WP_069328857.1">
    <property type="nucleotide sequence ID" value="NZ_MDER01000066.1"/>
</dbReference>
<evidence type="ECO:0000313" key="4">
    <source>
        <dbReference type="EMBL" id="ODP27149.1"/>
    </source>
</evidence>
<evidence type="ECO:0000256" key="2">
    <source>
        <dbReference type="PROSITE-ProRule" id="PRU00335"/>
    </source>
</evidence>
<evidence type="ECO:0000256" key="1">
    <source>
        <dbReference type="ARBA" id="ARBA00023125"/>
    </source>
</evidence>
<sequence length="189" mass="22195">MSTKVDRRIVKTKDAIFQSFLSLIAEKNFEEITINEIAERANVNRGTIYFHYTDKYDLLDRCIEVYLNKMSMVSTTIDANGDTIDLLQSSLLPIVHYFEEHYTFYASMFANKGVPTFRQRLLDIVIENIRMHINMEDDNKHYNKEFITHFMASAFVGTIEWWIVNQMPQSPDEISDQLCGLLKRNQVIH</sequence>
<organism evidence="4 5">
    <name type="scientific">Paenibacillus nuruki</name>
    <dbReference type="NCBI Taxonomy" id="1886670"/>
    <lineage>
        <taxon>Bacteria</taxon>
        <taxon>Bacillati</taxon>
        <taxon>Bacillota</taxon>
        <taxon>Bacilli</taxon>
        <taxon>Bacillales</taxon>
        <taxon>Paenibacillaceae</taxon>
        <taxon>Paenibacillus</taxon>
    </lineage>
</organism>
<dbReference type="InterPro" id="IPR050624">
    <property type="entry name" value="HTH-type_Tx_Regulator"/>
</dbReference>
<dbReference type="EMBL" id="MDER01000066">
    <property type="protein sequence ID" value="ODP27149.1"/>
    <property type="molecule type" value="Genomic_DNA"/>
</dbReference>
<dbReference type="InterPro" id="IPR001647">
    <property type="entry name" value="HTH_TetR"/>
</dbReference>
<dbReference type="Proteomes" id="UP000094578">
    <property type="component" value="Unassembled WGS sequence"/>
</dbReference>
<dbReference type="Pfam" id="PF00440">
    <property type="entry name" value="TetR_N"/>
    <property type="match status" value="1"/>
</dbReference>
<dbReference type="Gene3D" id="1.10.357.10">
    <property type="entry name" value="Tetracycline Repressor, domain 2"/>
    <property type="match status" value="1"/>
</dbReference>
<keyword evidence="1 2" id="KW-0238">DNA-binding</keyword>
<dbReference type="InterPro" id="IPR039532">
    <property type="entry name" value="TetR_C_Firmicutes"/>
</dbReference>
<keyword evidence="5" id="KW-1185">Reference proteome</keyword>
<dbReference type="SUPFAM" id="SSF46689">
    <property type="entry name" value="Homeodomain-like"/>
    <property type="match status" value="1"/>
</dbReference>
<dbReference type="STRING" id="1886670.PTI45_03470"/>
<reference evidence="4 5" key="1">
    <citation type="submission" date="2016-08" db="EMBL/GenBank/DDBJ databases">
        <title>Genome sequencing of Paenibacillus sp. TI45-13ar, isolated from Korean traditional nuruk.</title>
        <authorList>
            <person name="Kim S.-J."/>
        </authorList>
    </citation>
    <scope>NUCLEOTIDE SEQUENCE [LARGE SCALE GENOMIC DNA]</scope>
    <source>
        <strain evidence="4 5">TI45-13ar</strain>
    </source>
</reference>
<feature type="domain" description="HTH tetR-type" evidence="3">
    <location>
        <begin position="10"/>
        <end position="70"/>
    </location>
</feature>
<name>A0A1E3L023_9BACL</name>
<proteinExistence type="predicted"/>
<dbReference type="PANTHER" id="PTHR43479">
    <property type="entry name" value="ACREF/ENVCD OPERON REPRESSOR-RELATED"/>
    <property type="match status" value="1"/>
</dbReference>
<accession>A0A1E3L023</accession>
<gene>
    <name evidence="4" type="ORF">PTI45_03470</name>
</gene>
<dbReference type="PRINTS" id="PR00455">
    <property type="entry name" value="HTHTETR"/>
</dbReference>
<dbReference type="InterPro" id="IPR009057">
    <property type="entry name" value="Homeodomain-like_sf"/>
</dbReference>
<dbReference type="PATRIC" id="fig|1886670.3.peg.3528"/>
<evidence type="ECO:0000313" key="5">
    <source>
        <dbReference type="Proteomes" id="UP000094578"/>
    </source>
</evidence>
<evidence type="ECO:0000259" key="3">
    <source>
        <dbReference type="PROSITE" id="PS50977"/>
    </source>
</evidence>
<feature type="DNA-binding region" description="H-T-H motif" evidence="2">
    <location>
        <begin position="33"/>
        <end position="52"/>
    </location>
</feature>
<dbReference type="GO" id="GO:0003677">
    <property type="term" value="F:DNA binding"/>
    <property type="evidence" value="ECO:0007669"/>
    <property type="project" value="UniProtKB-UniRule"/>
</dbReference>
<dbReference type="PROSITE" id="PS50977">
    <property type="entry name" value="HTH_TETR_2"/>
    <property type="match status" value="1"/>
</dbReference>
<dbReference type="Pfam" id="PF14278">
    <property type="entry name" value="TetR_C_8"/>
    <property type="match status" value="1"/>
</dbReference>
<comment type="caution">
    <text evidence="4">The sequence shown here is derived from an EMBL/GenBank/DDBJ whole genome shotgun (WGS) entry which is preliminary data.</text>
</comment>
<dbReference type="AlphaFoldDB" id="A0A1E3L023"/>
<protein>
    <submittedName>
        <fullName evidence="4">Putative HTH-type transcriptional regulator YxbF</fullName>
    </submittedName>
</protein>